<feature type="signal peptide" evidence="6">
    <location>
        <begin position="1"/>
        <end position="27"/>
    </location>
</feature>
<proteinExistence type="predicted"/>
<keyword evidence="6" id="KW-0732">Signal</keyword>
<accession>A0A8X6VQW5</accession>
<dbReference type="Gene3D" id="3.80.10.10">
    <property type="entry name" value="Ribonuclease Inhibitor"/>
    <property type="match status" value="1"/>
</dbReference>
<comment type="subcellular location">
    <subcellularLocation>
        <location evidence="1">Membrane</location>
        <topology evidence="1">Single-pass type I membrane protein</topology>
    </subcellularLocation>
</comment>
<evidence type="ECO:0000313" key="8">
    <source>
        <dbReference type="Proteomes" id="UP000887159"/>
    </source>
</evidence>
<organism evidence="7 8">
    <name type="scientific">Trichonephila clavipes</name>
    <name type="common">Golden silk orbweaver</name>
    <name type="synonym">Nephila clavipes</name>
    <dbReference type="NCBI Taxonomy" id="2585209"/>
    <lineage>
        <taxon>Eukaryota</taxon>
        <taxon>Metazoa</taxon>
        <taxon>Ecdysozoa</taxon>
        <taxon>Arthropoda</taxon>
        <taxon>Chelicerata</taxon>
        <taxon>Arachnida</taxon>
        <taxon>Araneae</taxon>
        <taxon>Araneomorphae</taxon>
        <taxon>Entelegynae</taxon>
        <taxon>Araneoidea</taxon>
        <taxon>Nephilidae</taxon>
        <taxon>Trichonephila</taxon>
    </lineage>
</organism>
<dbReference type="EMBL" id="BMAU01021347">
    <property type="protein sequence ID" value="GFY17994.1"/>
    <property type="molecule type" value="Genomic_DNA"/>
</dbReference>
<evidence type="ECO:0000256" key="4">
    <source>
        <dbReference type="ARBA" id="ARBA00023136"/>
    </source>
</evidence>
<gene>
    <name evidence="7" type="primary">AVEN_187675_1</name>
    <name evidence="7" type="ORF">TNCV_3384871</name>
</gene>
<keyword evidence="8" id="KW-1185">Reference proteome</keyword>
<keyword evidence="4" id="KW-0472">Membrane</keyword>
<keyword evidence="2" id="KW-0812">Transmembrane</keyword>
<dbReference type="GO" id="GO:0016020">
    <property type="term" value="C:membrane"/>
    <property type="evidence" value="ECO:0007669"/>
    <property type="project" value="UniProtKB-SubCell"/>
</dbReference>
<dbReference type="Pfam" id="PF13306">
    <property type="entry name" value="LRR_5"/>
    <property type="match status" value="1"/>
</dbReference>
<evidence type="ECO:0000256" key="6">
    <source>
        <dbReference type="SAM" id="SignalP"/>
    </source>
</evidence>
<keyword evidence="3" id="KW-1133">Transmembrane helix</keyword>
<reference evidence="7" key="1">
    <citation type="submission" date="2020-08" db="EMBL/GenBank/DDBJ databases">
        <title>Multicomponent nature underlies the extraordinary mechanical properties of spider dragline silk.</title>
        <authorList>
            <person name="Kono N."/>
            <person name="Nakamura H."/>
            <person name="Mori M."/>
            <person name="Yoshida Y."/>
            <person name="Ohtoshi R."/>
            <person name="Malay A.D."/>
            <person name="Moran D.A.P."/>
            <person name="Tomita M."/>
            <person name="Numata K."/>
            <person name="Arakawa K."/>
        </authorList>
    </citation>
    <scope>NUCLEOTIDE SEQUENCE</scope>
</reference>
<comment type="caution">
    <text evidence="7">The sequence shown here is derived from an EMBL/GenBank/DDBJ whole genome shotgun (WGS) entry which is preliminary data.</text>
</comment>
<protein>
    <submittedName>
        <fullName evidence="7">Uncharacterized protein</fullName>
    </submittedName>
</protein>
<evidence type="ECO:0000313" key="7">
    <source>
        <dbReference type="EMBL" id="GFY17994.1"/>
    </source>
</evidence>
<dbReference type="PANTHER" id="PTHR24368">
    <property type="entry name" value="AMPHOTERIN-INDUCED PROTEIN"/>
    <property type="match status" value="1"/>
</dbReference>
<evidence type="ECO:0000256" key="3">
    <source>
        <dbReference type="ARBA" id="ARBA00022989"/>
    </source>
</evidence>
<evidence type="ECO:0000256" key="1">
    <source>
        <dbReference type="ARBA" id="ARBA00004479"/>
    </source>
</evidence>
<dbReference type="SUPFAM" id="SSF52058">
    <property type="entry name" value="L domain-like"/>
    <property type="match status" value="1"/>
</dbReference>
<evidence type="ECO:0000256" key="2">
    <source>
        <dbReference type="ARBA" id="ARBA00022692"/>
    </source>
</evidence>
<name>A0A8X6VQW5_TRICX</name>
<dbReference type="InterPro" id="IPR032675">
    <property type="entry name" value="LRR_dom_sf"/>
</dbReference>
<dbReference type="PANTHER" id="PTHR24368:SF210">
    <property type="entry name" value="SURFACE ANTIGEN BSPA-LIKE"/>
    <property type="match status" value="1"/>
</dbReference>
<dbReference type="AlphaFoldDB" id="A0A8X6VQW5"/>
<feature type="chain" id="PRO_5036469191" evidence="6">
    <location>
        <begin position="28"/>
        <end position="331"/>
    </location>
</feature>
<evidence type="ECO:0000256" key="5">
    <source>
        <dbReference type="ARBA" id="ARBA00023180"/>
    </source>
</evidence>
<dbReference type="Proteomes" id="UP000887159">
    <property type="component" value="Unassembled WGS sequence"/>
</dbReference>
<sequence length="331" mass="37969">MDLRNKVNRNLLFLLTALALNFVLVYTECPPAKLIKPCNCAEMPFPLVECGGISQMETLEQIFDKTGDRSFHSFALYNSSLQYLPAYAISRKKFQQIMLVNVTMNAMFDRLPDPSNKVFMITMMNSTFLRGVGWELFKPLKGLEVVSITSTEIKSLSKSFVDNISTKVKRFHLFDSRVRKIQYNVFSHMTDLYDMRIDNGGIKSLKRSMFPEHSKITGFYFPNNEITSLPDDLFTNMPKLEYVDFYNNKITQVTQPVFGGVYNTLKKLVMEVRIEAVLISRPIRSLSNVSNDVETLTPAHFLVGSSLVVIPDCTEISMNRLNQWQSVQRMN</sequence>
<dbReference type="InterPro" id="IPR026906">
    <property type="entry name" value="LRR_5"/>
</dbReference>
<dbReference type="InterPro" id="IPR031283">
    <property type="entry name" value="AMIGO"/>
</dbReference>
<keyword evidence="5" id="KW-0325">Glycoprotein</keyword>